<evidence type="ECO:0000313" key="12">
    <source>
        <dbReference type="Proteomes" id="UP000008370"/>
    </source>
</evidence>
<dbReference type="InterPro" id="IPR001965">
    <property type="entry name" value="Znf_PHD"/>
</dbReference>
<dbReference type="GO" id="GO:0008270">
    <property type="term" value="F:zinc ion binding"/>
    <property type="evidence" value="ECO:0007669"/>
    <property type="project" value="UniProtKB-KW"/>
</dbReference>
<keyword evidence="6" id="KW-0862">Zinc</keyword>
<feature type="region of interest" description="Disordered" evidence="9">
    <location>
        <begin position="571"/>
        <end position="595"/>
    </location>
</feature>
<evidence type="ECO:0000256" key="9">
    <source>
        <dbReference type="SAM" id="MobiDB-lite"/>
    </source>
</evidence>
<evidence type="ECO:0000256" key="2">
    <source>
        <dbReference type="ARBA" id="ARBA00004286"/>
    </source>
</evidence>
<keyword evidence="8" id="KW-0469">Meiosis</keyword>
<dbReference type="InterPro" id="IPR011011">
    <property type="entry name" value="Znf_FYVE_PHD"/>
</dbReference>
<organism evidence="11 12">
    <name type="scientific">Phanerochaete carnosa (strain HHB-10118-sp)</name>
    <name type="common">White-rot fungus</name>
    <name type="synonym">Peniophora carnosa</name>
    <dbReference type="NCBI Taxonomy" id="650164"/>
    <lineage>
        <taxon>Eukaryota</taxon>
        <taxon>Fungi</taxon>
        <taxon>Dikarya</taxon>
        <taxon>Basidiomycota</taxon>
        <taxon>Agaricomycotina</taxon>
        <taxon>Agaricomycetes</taxon>
        <taxon>Polyporales</taxon>
        <taxon>Phanerochaetaceae</taxon>
        <taxon>Phanerochaete</taxon>
    </lineage>
</organism>
<feature type="compositionally biased region" description="Polar residues" evidence="9">
    <location>
        <begin position="198"/>
        <end position="210"/>
    </location>
</feature>
<dbReference type="PROSITE" id="PS01359">
    <property type="entry name" value="ZF_PHD_1"/>
    <property type="match status" value="1"/>
</dbReference>
<dbReference type="PANTHER" id="PTHR48225">
    <property type="entry name" value="HORMA DOMAIN-CONTAINING PROTEIN 1"/>
    <property type="match status" value="1"/>
</dbReference>
<evidence type="ECO:0000313" key="11">
    <source>
        <dbReference type="EMBL" id="EKM54458.1"/>
    </source>
</evidence>
<keyword evidence="3" id="KW-0158">Chromosome</keyword>
<keyword evidence="7" id="KW-0539">Nucleus</keyword>
<dbReference type="InterPro" id="IPR013083">
    <property type="entry name" value="Znf_RING/FYVE/PHD"/>
</dbReference>
<evidence type="ECO:0000256" key="8">
    <source>
        <dbReference type="ARBA" id="ARBA00023254"/>
    </source>
</evidence>
<evidence type="ECO:0000256" key="5">
    <source>
        <dbReference type="ARBA" id="ARBA00022771"/>
    </source>
</evidence>
<dbReference type="Gene3D" id="3.30.40.10">
    <property type="entry name" value="Zinc/RING finger domain, C3HC4 (zinc finger)"/>
    <property type="match status" value="1"/>
</dbReference>
<evidence type="ECO:0000256" key="1">
    <source>
        <dbReference type="ARBA" id="ARBA00004123"/>
    </source>
</evidence>
<sequence>MTVTRGFTEEADKLLDYLEHGIFDALQKQYLRSFIFAVYLDSQDPNNIVEAYTFNFHYYTVPGSSVSIPVMSLGDDLMKLSISGKAKGADPVADATKKGKLPTLGETLIKNLIQATTQMDALPRRRFATFKLYYHDHTPDDYEPPHFRAGDSKGDKWFFATHDRNEVPEKCSIGQVQTGWHGVDLRVASVSAYLPSAEDNNAPFTGTTTGSGNGLAPPPLTPAAEADLRRQQAEAQKQDALERRVVWDAEEGLGDIDAEGEVDDGDGSQLMGVWRMSSSGLEFVAPMGIRDDNGNIVPLSGEENDTEPNDPTPADAALFKGMEEKVPRHVGQLTRRMPTRSQFKIYTESLPPSDPLGFSVPSNASFHEEETVNTQMLQERIMVQRRSDEDVDMLDMSTQVQDHAHSQDDDTIKSFTVSHKSMTVVPDSQPGIQMDGAEDKVECDCGVDKEDCDSILCETCDRWFHAWCMGYYSGNSRNIPNKFKCFDCRVHADQNWDLIVVHGLYPRMMAKFRGLASFSRRAIKICETVKPENLSSFTKAIGYEPIVSGQLFKRLENEGFIALEGVETPTEDAAKSSRSGKGRATKKPPPRRRTMQKQRYVFVRKIMKERKYKDFFDPDPEVEKRLLDLEDLVCRHTFPGCV</sequence>
<dbReference type="GO" id="GO:0051598">
    <property type="term" value="P:meiotic recombination checkpoint signaling"/>
    <property type="evidence" value="ECO:0007669"/>
    <property type="project" value="TreeGrafter"/>
</dbReference>
<proteinExistence type="predicted"/>
<evidence type="ECO:0000259" key="10">
    <source>
        <dbReference type="PROSITE" id="PS50815"/>
    </source>
</evidence>
<evidence type="ECO:0000256" key="4">
    <source>
        <dbReference type="ARBA" id="ARBA00022723"/>
    </source>
</evidence>
<dbReference type="KEGG" id="pco:PHACADRAFT_123526"/>
<dbReference type="Gene3D" id="3.30.900.10">
    <property type="entry name" value="HORMA domain"/>
    <property type="match status" value="1"/>
</dbReference>
<dbReference type="GO" id="GO:0005634">
    <property type="term" value="C:nucleus"/>
    <property type="evidence" value="ECO:0007669"/>
    <property type="project" value="UniProtKB-SubCell"/>
</dbReference>
<keyword evidence="12" id="KW-1185">Reference proteome</keyword>
<dbReference type="HOGENOM" id="CLU_014668_0_0_1"/>
<dbReference type="PANTHER" id="PTHR48225:SF7">
    <property type="entry name" value="MEIOSIS-SPECIFIC PROTEIN HOP1"/>
    <property type="match status" value="1"/>
</dbReference>
<dbReference type="InParanoid" id="K5VSJ2"/>
<gene>
    <name evidence="11" type="ORF">PHACADRAFT_123526</name>
</gene>
<dbReference type="InterPro" id="IPR003511">
    <property type="entry name" value="HORMA_dom"/>
</dbReference>
<protein>
    <recommendedName>
        <fullName evidence="10">HORMA domain-containing protein</fullName>
    </recommendedName>
</protein>
<dbReference type="GeneID" id="18907972"/>
<dbReference type="Pfam" id="PF02301">
    <property type="entry name" value="HORMA"/>
    <property type="match status" value="1"/>
</dbReference>
<accession>K5VSJ2</accession>
<dbReference type="AlphaFoldDB" id="K5VSJ2"/>
<dbReference type="STRING" id="650164.K5VSJ2"/>
<comment type="subcellular location">
    <subcellularLocation>
        <location evidence="2">Chromosome</location>
    </subcellularLocation>
    <subcellularLocation>
        <location evidence="1">Nucleus</location>
    </subcellularLocation>
</comment>
<dbReference type="EMBL" id="JH930473">
    <property type="protein sequence ID" value="EKM54458.1"/>
    <property type="molecule type" value="Genomic_DNA"/>
</dbReference>
<evidence type="ECO:0000256" key="3">
    <source>
        <dbReference type="ARBA" id="ARBA00022454"/>
    </source>
</evidence>
<evidence type="ECO:0000256" key="6">
    <source>
        <dbReference type="ARBA" id="ARBA00022833"/>
    </source>
</evidence>
<dbReference type="RefSeq" id="XP_007397150.1">
    <property type="nucleotide sequence ID" value="XM_007397088.1"/>
</dbReference>
<feature type="region of interest" description="Disordered" evidence="9">
    <location>
        <begin position="197"/>
        <end position="226"/>
    </location>
</feature>
<reference evidence="11 12" key="1">
    <citation type="journal article" date="2012" name="BMC Genomics">
        <title>Comparative genomics of the white-rot fungi, Phanerochaete carnosa and P. chrysosporium, to elucidate the genetic basis of the distinct wood types they colonize.</title>
        <authorList>
            <person name="Suzuki H."/>
            <person name="MacDonald J."/>
            <person name="Syed K."/>
            <person name="Salamov A."/>
            <person name="Hori C."/>
            <person name="Aerts A."/>
            <person name="Henrissat B."/>
            <person name="Wiebenga A."/>
            <person name="vanKuyk P.A."/>
            <person name="Barry K."/>
            <person name="Lindquist E."/>
            <person name="LaButti K."/>
            <person name="Lapidus A."/>
            <person name="Lucas S."/>
            <person name="Coutinho P."/>
            <person name="Gong Y."/>
            <person name="Samejima M."/>
            <person name="Mahadevan R."/>
            <person name="Abou-Zaid M."/>
            <person name="de Vries R.P."/>
            <person name="Igarashi K."/>
            <person name="Yadav J.S."/>
            <person name="Grigoriev I.V."/>
            <person name="Master E.R."/>
        </authorList>
    </citation>
    <scope>NUCLEOTIDE SEQUENCE [LARGE SCALE GENOMIC DNA]</scope>
    <source>
        <strain evidence="11 12">HHB-10118-sp</strain>
    </source>
</reference>
<feature type="compositionally biased region" description="Basic residues" evidence="9">
    <location>
        <begin position="578"/>
        <end position="595"/>
    </location>
</feature>
<dbReference type="InterPro" id="IPR051294">
    <property type="entry name" value="HORMA_MeioticProgression"/>
</dbReference>
<dbReference type="SUPFAM" id="SSF56019">
    <property type="entry name" value="The spindle assembly checkpoint protein mad2"/>
    <property type="match status" value="1"/>
</dbReference>
<dbReference type="Proteomes" id="UP000008370">
    <property type="component" value="Unassembled WGS sequence"/>
</dbReference>
<feature type="domain" description="HORMA" evidence="10">
    <location>
        <begin position="1"/>
        <end position="187"/>
    </location>
</feature>
<dbReference type="SUPFAM" id="SSF57903">
    <property type="entry name" value="FYVE/PHD zinc finger"/>
    <property type="match status" value="1"/>
</dbReference>
<keyword evidence="4" id="KW-0479">Metal-binding</keyword>
<dbReference type="GO" id="GO:0005694">
    <property type="term" value="C:chromosome"/>
    <property type="evidence" value="ECO:0007669"/>
    <property type="project" value="UniProtKB-SubCell"/>
</dbReference>
<dbReference type="InterPro" id="IPR036570">
    <property type="entry name" value="HORMA_dom_sf"/>
</dbReference>
<dbReference type="SMART" id="SM00249">
    <property type="entry name" value="PHD"/>
    <property type="match status" value="1"/>
</dbReference>
<dbReference type="OrthoDB" id="1928087at2759"/>
<dbReference type="GO" id="GO:0007130">
    <property type="term" value="P:synaptonemal complex assembly"/>
    <property type="evidence" value="ECO:0007669"/>
    <property type="project" value="TreeGrafter"/>
</dbReference>
<dbReference type="InterPro" id="IPR019786">
    <property type="entry name" value="Zinc_finger_PHD-type_CS"/>
</dbReference>
<name>K5VSJ2_PHACS</name>
<dbReference type="PROSITE" id="PS50815">
    <property type="entry name" value="HORMA"/>
    <property type="match status" value="1"/>
</dbReference>
<evidence type="ECO:0000256" key="7">
    <source>
        <dbReference type="ARBA" id="ARBA00023242"/>
    </source>
</evidence>
<keyword evidence="5" id="KW-0863">Zinc-finger</keyword>